<dbReference type="STRING" id="198092.SAMN02745194_04048"/>
<dbReference type="InterPro" id="IPR050707">
    <property type="entry name" value="HTH_MetabolicPath_Reg"/>
</dbReference>
<dbReference type="InterPro" id="IPR005471">
    <property type="entry name" value="Tscrpt_reg_IclR_N"/>
</dbReference>
<feature type="domain" description="IclR-ED" evidence="5">
    <location>
        <begin position="63"/>
        <end position="221"/>
    </location>
</feature>
<reference evidence="6 7" key="1">
    <citation type="submission" date="2016-11" db="EMBL/GenBank/DDBJ databases">
        <authorList>
            <person name="Jaros S."/>
            <person name="Januszkiewicz K."/>
            <person name="Wedrychowicz H."/>
        </authorList>
    </citation>
    <scope>NUCLEOTIDE SEQUENCE [LARGE SCALE GENOMIC DNA]</scope>
    <source>
        <strain evidence="6 7">DSM 14916</strain>
    </source>
</reference>
<dbReference type="Pfam" id="PF09339">
    <property type="entry name" value="HTH_IclR"/>
    <property type="match status" value="1"/>
</dbReference>
<name>A0A1M6P9R3_9PROT</name>
<dbReference type="AlphaFoldDB" id="A0A1M6P9R3"/>
<evidence type="ECO:0000313" key="6">
    <source>
        <dbReference type="EMBL" id="SHK04658.1"/>
    </source>
</evidence>
<sequence length="221" mass="23499">MEAVERALSVLEAFADGTPRLALADIAARTGLYPSTILRLAGSLGRFGYLRRDEHGLFRLGPASLRLGALYRQAFSLSDHVRPALRRLVTRTGETAAFYVREGESRICLYREPSPRPIRHHVEEGAALPLDRGASGHVLMAHTGGEGHRLDAVRARGLAVSLGERDPETAAVAAPIRGHGGTFLGALGVTGPRGRFEGADLASIEEAVAEEARALSHALGG</sequence>
<proteinExistence type="predicted"/>
<protein>
    <submittedName>
        <fullName evidence="6">Transcriptional regulator, IclR family</fullName>
    </submittedName>
</protein>
<evidence type="ECO:0000256" key="3">
    <source>
        <dbReference type="ARBA" id="ARBA00023163"/>
    </source>
</evidence>
<dbReference type="FunFam" id="1.10.10.10:FF:000056">
    <property type="entry name" value="IclR family transcriptional regulator"/>
    <property type="match status" value="1"/>
</dbReference>
<dbReference type="SMART" id="SM00346">
    <property type="entry name" value="HTH_ICLR"/>
    <property type="match status" value="1"/>
</dbReference>
<dbReference type="GO" id="GO:0045892">
    <property type="term" value="P:negative regulation of DNA-templated transcription"/>
    <property type="evidence" value="ECO:0007669"/>
    <property type="project" value="TreeGrafter"/>
</dbReference>
<dbReference type="InterPro" id="IPR036390">
    <property type="entry name" value="WH_DNA-bd_sf"/>
</dbReference>
<dbReference type="InterPro" id="IPR029016">
    <property type="entry name" value="GAF-like_dom_sf"/>
</dbReference>
<dbReference type="Pfam" id="PF01614">
    <property type="entry name" value="IclR_C"/>
    <property type="match status" value="2"/>
</dbReference>
<dbReference type="SUPFAM" id="SSF55781">
    <property type="entry name" value="GAF domain-like"/>
    <property type="match status" value="1"/>
</dbReference>
<dbReference type="Gene3D" id="3.30.450.40">
    <property type="match status" value="2"/>
</dbReference>
<evidence type="ECO:0000259" key="4">
    <source>
        <dbReference type="PROSITE" id="PS51077"/>
    </source>
</evidence>
<evidence type="ECO:0000313" key="7">
    <source>
        <dbReference type="Proteomes" id="UP000184387"/>
    </source>
</evidence>
<gene>
    <name evidence="6" type="ORF">SAMN02745194_04048</name>
</gene>
<dbReference type="Proteomes" id="UP000184387">
    <property type="component" value="Unassembled WGS sequence"/>
</dbReference>
<keyword evidence="3" id="KW-0804">Transcription</keyword>
<keyword evidence="1" id="KW-0805">Transcription regulation</keyword>
<evidence type="ECO:0000256" key="1">
    <source>
        <dbReference type="ARBA" id="ARBA00023015"/>
    </source>
</evidence>
<keyword evidence="2" id="KW-0238">DNA-binding</keyword>
<dbReference type="RefSeq" id="WP_073138140.1">
    <property type="nucleotide sequence ID" value="NZ_FQZF01000029.1"/>
</dbReference>
<dbReference type="SUPFAM" id="SSF46785">
    <property type="entry name" value="Winged helix' DNA-binding domain"/>
    <property type="match status" value="1"/>
</dbReference>
<feature type="domain" description="HTH iclR-type" evidence="4">
    <location>
        <begin position="1"/>
        <end position="62"/>
    </location>
</feature>
<dbReference type="PANTHER" id="PTHR30136:SF39">
    <property type="entry name" value="TRANSCRIPTIONAL REGULATORY PROTEIN"/>
    <property type="match status" value="1"/>
</dbReference>
<dbReference type="GO" id="GO:0003677">
    <property type="term" value="F:DNA binding"/>
    <property type="evidence" value="ECO:0007669"/>
    <property type="project" value="UniProtKB-KW"/>
</dbReference>
<dbReference type="GO" id="GO:0003700">
    <property type="term" value="F:DNA-binding transcription factor activity"/>
    <property type="evidence" value="ECO:0007669"/>
    <property type="project" value="TreeGrafter"/>
</dbReference>
<dbReference type="InterPro" id="IPR036388">
    <property type="entry name" value="WH-like_DNA-bd_sf"/>
</dbReference>
<dbReference type="PROSITE" id="PS51078">
    <property type="entry name" value="ICLR_ED"/>
    <property type="match status" value="1"/>
</dbReference>
<dbReference type="PANTHER" id="PTHR30136">
    <property type="entry name" value="HELIX-TURN-HELIX TRANSCRIPTIONAL REGULATOR, ICLR FAMILY"/>
    <property type="match status" value="1"/>
</dbReference>
<keyword evidence="7" id="KW-1185">Reference proteome</keyword>
<evidence type="ECO:0000256" key="2">
    <source>
        <dbReference type="ARBA" id="ARBA00023125"/>
    </source>
</evidence>
<dbReference type="Gene3D" id="1.10.10.10">
    <property type="entry name" value="Winged helix-like DNA-binding domain superfamily/Winged helix DNA-binding domain"/>
    <property type="match status" value="1"/>
</dbReference>
<dbReference type="PROSITE" id="PS51077">
    <property type="entry name" value="HTH_ICLR"/>
    <property type="match status" value="1"/>
</dbReference>
<dbReference type="EMBL" id="FQZF01000029">
    <property type="protein sequence ID" value="SHK04658.1"/>
    <property type="molecule type" value="Genomic_DNA"/>
</dbReference>
<evidence type="ECO:0000259" key="5">
    <source>
        <dbReference type="PROSITE" id="PS51078"/>
    </source>
</evidence>
<accession>A0A1M6P9R3</accession>
<dbReference type="InterPro" id="IPR014757">
    <property type="entry name" value="Tscrpt_reg_IclR_C"/>
</dbReference>
<organism evidence="6 7">
    <name type="scientific">Muricoccus roseus</name>
    <dbReference type="NCBI Taxonomy" id="198092"/>
    <lineage>
        <taxon>Bacteria</taxon>
        <taxon>Pseudomonadati</taxon>
        <taxon>Pseudomonadota</taxon>
        <taxon>Alphaproteobacteria</taxon>
        <taxon>Acetobacterales</taxon>
        <taxon>Roseomonadaceae</taxon>
        <taxon>Muricoccus</taxon>
    </lineage>
</organism>